<proteinExistence type="predicted"/>
<protein>
    <submittedName>
        <fullName evidence="1">Uncharacterized protein</fullName>
    </submittedName>
</protein>
<evidence type="ECO:0000313" key="2">
    <source>
        <dbReference type="Proteomes" id="UP001181693"/>
    </source>
</evidence>
<comment type="caution">
    <text evidence="1">The sequence shown here is derived from an EMBL/GenBank/DDBJ whole genome shotgun (WGS) entry which is preliminary data.</text>
</comment>
<dbReference type="Proteomes" id="UP001181693">
    <property type="component" value="Unassembled WGS sequence"/>
</dbReference>
<evidence type="ECO:0000313" key="1">
    <source>
        <dbReference type="EMBL" id="DBA22132.1"/>
    </source>
</evidence>
<reference evidence="1" key="1">
    <citation type="thesis" date="2020" institute="ProQuest LLC" country="789 East Eisenhower Parkway, Ann Arbor, MI, USA">
        <title>Comparative Genomics and Chromosome Evolution.</title>
        <authorList>
            <person name="Mudd A.B."/>
        </authorList>
    </citation>
    <scope>NUCLEOTIDE SEQUENCE</scope>
    <source>
        <strain evidence="1">1538</strain>
        <tissue evidence="1">Blood</tissue>
    </source>
</reference>
<dbReference type="EMBL" id="DYDO01000006">
    <property type="protein sequence ID" value="DBA22132.1"/>
    <property type="molecule type" value="Genomic_DNA"/>
</dbReference>
<accession>A0AAV3AGT7</accession>
<dbReference type="AlphaFoldDB" id="A0AAV3AGT7"/>
<gene>
    <name evidence="1" type="ORF">GDO54_013194</name>
</gene>
<sequence>MTILHEDNIAKAPHSTEFLLIMPSTKLVVYYHGPSGPNIPPSSHTATMNIYFPRDVTRKASNKTRSPSDKTGISYWHLMIQSDPRNKQDHVTGPNCNQNIKKYGHSYIFAKHLKP</sequence>
<keyword evidence="2" id="KW-1185">Reference proteome</keyword>
<organism evidence="1 2">
    <name type="scientific">Pyxicephalus adspersus</name>
    <name type="common">African bullfrog</name>
    <dbReference type="NCBI Taxonomy" id="30357"/>
    <lineage>
        <taxon>Eukaryota</taxon>
        <taxon>Metazoa</taxon>
        <taxon>Chordata</taxon>
        <taxon>Craniata</taxon>
        <taxon>Vertebrata</taxon>
        <taxon>Euteleostomi</taxon>
        <taxon>Amphibia</taxon>
        <taxon>Batrachia</taxon>
        <taxon>Anura</taxon>
        <taxon>Neobatrachia</taxon>
        <taxon>Ranoidea</taxon>
        <taxon>Pyxicephalidae</taxon>
        <taxon>Pyxicephalinae</taxon>
        <taxon>Pyxicephalus</taxon>
    </lineage>
</organism>
<name>A0AAV3AGT7_PYXAD</name>